<dbReference type="STRING" id="599839.J4G0Y1"/>
<dbReference type="InterPro" id="IPR022233">
    <property type="entry name" value="TRAPPC10/Trs130_C"/>
</dbReference>
<dbReference type="InParanoid" id="J4G0Y1"/>
<evidence type="ECO:0000313" key="2">
    <source>
        <dbReference type="EMBL" id="CCL99343.1"/>
    </source>
</evidence>
<organism evidence="2 3">
    <name type="scientific">Fibroporia radiculosa</name>
    <dbReference type="NCBI Taxonomy" id="599839"/>
    <lineage>
        <taxon>Eukaryota</taxon>
        <taxon>Fungi</taxon>
        <taxon>Dikarya</taxon>
        <taxon>Basidiomycota</taxon>
        <taxon>Agaricomycotina</taxon>
        <taxon>Agaricomycetes</taxon>
        <taxon>Polyporales</taxon>
        <taxon>Fibroporiaceae</taxon>
        <taxon>Fibroporia</taxon>
    </lineage>
</organism>
<dbReference type="PANTHER" id="PTHR13251">
    <property type="entry name" value="EPILEPSY HOLOPROSENCEPHALY CANDIDATE 1/TMEM1"/>
    <property type="match status" value="1"/>
</dbReference>
<dbReference type="GO" id="GO:0006891">
    <property type="term" value="P:intra-Golgi vesicle-mediated transport"/>
    <property type="evidence" value="ECO:0007669"/>
    <property type="project" value="TreeGrafter"/>
</dbReference>
<accession>J4G0Y1</accession>
<gene>
    <name evidence="2" type="ORF">FIBRA_01361</name>
</gene>
<proteinExistence type="predicted"/>
<feature type="domain" description="TRAPPC10/Trs130 C-terminal" evidence="1">
    <location>
        <begin position="86"/>
        <end position="232"/>
    </location>
</feature>
<dbReference type="HOGENOM" id="CLU_1094301_0_0_1"/>
<dbReference type="AlphaFoldDB" id="J4G0Y1"/>
<keyword evidence="3" id="KW-1185">Reference proteome</keyword>
<evidence type="ECO:0000259" key="1">
    <source>
        <dbReference type="Pfam" id="PF12584"/>
    </source>
</evidence>
<dbReference type="GO" id="GO:0034498">
    <property type="term" value="P:early endosome to Golgi transport"/>
    <property type="evidence" value="ECO:0007669"/>
    <property type="project" value="TreeGrafter"/>
</dbReference>
<dbReference type="Proteomes" id="UP000006352">
    <property type="component" value="Unassembled WGS sequence"/>
</dbReference>
<dbReference type="OrthoDB" id="10256906at2759"/>
<protein>
    <recommendedName>
        <fullName evidence="1">TRAPPC10/Trs130 C-terminal domain-containing protein</fullName>
    </recommendedName>
</protein>
<dbReference type="GO" id="GO:1990071">
    <property type="term" value="C:TRAPPII protein complex"/>
    <property type="evidence" value="ECO:0007669"/>
    <property type="project" value="InterPro"/>
</dbReference>
<dbReference type="GO" id="GO:0005829">
    <property type="term" value="C:cytosol"/>
    <property type="evidence" value="ECO:0007669"/>
    <property type="project" value="GOC"/>
</dbReference>
<dbReference type="InterPro" id="IPR045126">
    <property type="entry name" value="TRAPPC10/Trs130"/>
</dbReference>
<reference evidence="2 3" key="1">
    <citation type="journal article" date="2012" name="Appl. Environ. Microbiol.">
        <title>Short-read sequencing for genomic analysis of the brown rot fungus Fibroporia radiculosa.</title>
        <authorList>
            <person name="Tang J.D."/>
            <person name="Perkins A.D."/>
            <person name="Sonstegard T.S."/>
            <person name="Schroeder S.G."/>
            <person name="Burgess S.C."/>
            <person name="Diehl S.V."/>
        </authorList>
    </citation>
    <scope>NUCLEOTIDE SEQUENCE [LARGE SCALE GENOMIC DNA]</scope>
    <source>
        <strain evidence="2 3">TFFH 294</strain>
    </source>
</reference>
<sequence>MAVEETITESPLLRTHRERLVDKLVQALASDARWIELYDVTGELTVPDVHSMDGEISSALSRIQKILARQRSNDFCFGEWREIIIPVDVPQMHILCAARLRVLINPSPTDFSSGSMPPLFAGQPISAVISVHTSFHWAPPEDAGTDGYVLRYDIEDMTGDWLVSGRKKGDFLAKDGSTFSARVTLIALHHGELSLPKIGVAALPLSGEARMGLSMPSSETFQMHGAEKVLVLPRGGRSTFVIDMGRDNTSSSEL</sequence>
<evidence type="ECO:0000313" key="3">
    <source>
        <dbReference type="Proteomes" id="UP000006352"/>
    </source>
</evidence>
<dbReference type="GeneID" id="24094254"/>
<dbReference type="RefSeq" id="XP_012178626.1">
    <property type="nucleotide sequence ID" value="XM_012323236.1"/>
</dbReference>
<dbReference type="PANTHER" id="PTHR13251:SF3">
    <property type="entry name" value="TRAFFICKING PROTEIN PARTICLE COMPLEX SUBUNIT 10"/>
    <property type="match status" value="1"/>
</dbReference>
<dbReference type="EMBL" id="HE796928">
    <property type="protein sequence ID" value="CCL99343.1"/>
    <property type="molecule type" value="Genomic_DNA"/>
</dbReference>
<name>J4G0Y1_9APHY</name>
<dbReference type="Pfam" id="PF12584">
    <property type="entry name" value="TRAPPC10"/>
    <property type="match status" value="1"/>
</dbReference>